<feature type="region of interest" description="Disordered" evidence="2">
    <location>
        <begin position="208"/>
        <end position="251"/>
    </location>
</feature>
<organism evidence="3 4">
    <name type="scientific">Deinococcus cavernae</name>
    <dbReference type="NCBI Taxonomy" id="2320857"/>
    <lineage>
        <taxon>Bacteria</taxon>
        <taxon>Thermotogati</taxon>
        <taxon>Deinococcota</taxon>
        <taxon>Deinococci</taxon>
        <taxon>Deinococcales</taxon>
        <taxon>Deinococcaceae</taxon>
        <taxon>Deinococcus</taxon>
    </lineage>
</organism>
<keyword evidence="4" id="KW-1185">Reference proteome</keyword>
<dbReference type="Proteomes" id="UP000286287">
    <property type="component" value="Unassembled WGS sequence"/>
</dbReference>
<proteinExistence type="predicted"/>
<feature type="compositionally biased region" description="Basic and acidic residues" evidence="2">
    <location>
        <begin position="208"/>
        <end position="218"/>
    </location>
</feature>
<feature type="coiled-coil region" evidence="1">
    <location>
        <begin position="1460"/>
        <end position="1530"/>
    </location>
</feature>
<accession>A0A418VFL6</accession>
<feature type="region of interest" description="Disordered" evidence="2">
    <location>
        <begin position="1421"/>
        <end position="1441"/>
    </location>
</feature>
<feature type="coiled-coil region" evidence="1">
    <location>
        <begin position="1097"/>
        <end position="1124"/>
    </location>
</feature>
<gene>
    <name evidence="3" type="ORF">D3875_02660</name>
</gene>
<name>A0A418VFL6_9DEIO</name>
<evidence type="ECO:0000256" key="1">
    <source>
        <dbReference type="SAM" id="Coils"/>
    </source>
</evidence>
<protein>
    <submittedName>
        <fullName evidence="3">Uncharacterized protein</fullName>
    </submittedName>
</protein>
<evidence type="ECO:0000313" key="4">
    <source>
        <dbReference type="Proteomes" id="UP000286287"/>
    </source>
</evidence>
<comment type="caution">
    <text evidence="3">The sequence shown here is derived from an EMBL/GenBank/DDBJ whole genome shotgun (WGS) entry which is preliminary data.</text>
</comment>
<sequence>MKVNLGDMASRIGNWAEVARAYITGVGKVAGLLPQAFGEAGRGIGQIFAGMAKVFAGFGLMAYDLLVKPILPILATVRDAFVGIAEHIAQVIGGMLKWVGEKIAPVAEGLKAVGIGIGESISKMVSGLAGNLKERLFGSTDPQDAALRTQAEAARKVAQEHSAGAKLIAQGLGDIRSGYGDVRGAMSQFGDQARKVWQNVGTDLQKAREDARKTRDELSQPLASTVSTAGRLNSPNAGKADAPLPSGKEKKGKLTVEDINALDAYKRKLDEMNLQQLQSEKALQTRLKDTQRLRLVNAEIHQREVELARAAKKAADEHASAVKKANDLGRQLGNINQNFGLAWSQGKVTPESLQRFQQAVAGIVAEVQKLPKDQQDRFTAIFGQSAELERRGQSMLQLRDQIKGVRDRVNEMSVAQLKAADAYWSTVPAADALVKAIRGRLPIQEAKEYKAGLESLKGALGALSDAELSKRAAAEKAVIADKSQSEAAIKNAGNRLKVLNGEIESRRKLRDVTLEQGRLALQKGDAQAVVDNYEARKTAAQGNAGELLRIEQQLGAEVLAARQRLAQIAAREEILQIQETYRARIEEARKHGGDIAVLEQQRDALIEQVRQKRNATQLQNKVAADKLLIDQTKETTEEIIRLVAERMSRQAALEDRRDNTTIAQGELAGMQAVTSTGTEDLQARLQAEREFGNQVVLARQNIARRAADAELRTELIALAERKKISLEEAAQDSEFISFRMAVLNQLAATQVQIAQDGANKRIAAERALADAIVQINRDLIDGLNQRAQSEAARKVAQSESDLQQQLRAVGDNEQAKLDLLTRTQGQRQQLARDEINARMKGEREAENRRWDDLQKSSQWTAADQQTREQLARDHQDRLTEIATQGEFDKGQKVLAIRNQTEDQAARVQEERAQALIKPLTKNLNDMTVVQRQAAEATLRGWLTTFQSMGVAGQAAAKVIQDALDNVAQANGDAAQRAVDLAGKLFPKGDDGRYANPEVVTGTLADRTNKIGKPDTRADAEAKGREAYASEIAALRQGIADANAVIAELGKQPAGKLNAEQALALRMAQQYLPLFTAQLGRTQQIAAEAGKNAGTAFSENLQSELAKAQDAAVDASLQLAEANHKLAQAQGIDDTAAYTTALQAYRDYWRGQIDIAQKGLTEARAAETAARTTLAGVNADPKSTNEAREAAQAKVTQAVIDTTKATGVLAQANTNYVSGQQAVIATLDDARDGINAANDARRQYDTLLGLNTVSYQSEIRSLDELIKKYPAQAFQLEELKRKYQEIQRIRQAGIVTQESLKLDFQIGFNGGGQKLSDTISTVAQGFGQLTNPMALLATIIEKLNIVGTVMEGIFSAIEEPVKALQEPFRLIGQVLGSLIAANLQMLAPILELVVNVFVALYDAIAEFIHKLTFGLYDIRRKNPQDSPSGQKETNNLKGENDKTQLDLDYRDGLISREKYEAEKLRLAREGLDRQREEEIEAAKGNAAKIQEINRKYDLAWRKLKQETLDEIAAYEAELAGQKGDNDQKELERRRRQGLISERQYQEESLKLTLGRLERERQAELRGAEGDQRRLLEINRKYDGLVLDAKLDMLDRLKEAYRQIGDTLMGSITGSIKDGLMAALRAGNFGLFRTQFRQKFREAMFEAVLAAAIETAAIKGLLQPAIDALTDAFASGDQGAIDKAVQGLMTAGAKAEGMARKIYTALKPLRDAWGIKGENGEQSMTVTGQIDKPEVKISLDALRMLADVINQRLPAYADAINLHVPALRENTLALNTQVPVFSSAIDQFGIHEAAYQQHVSQFGGFVGQFGGFVSQFGQHVGTIAGAATTMQATAQGQASKGYGPSLGGGQYYAPVSKR</sequence>
<evidence type="ECO:0000256" key="2">
    <source>
        <dbReference type="SAM" id="MobiDB-lite"/>
    </source>
</evidence>
<dbReference type="EMBL" id="QYUJ01000008">
    <property type="protein sequence ID" value="RJF74914.1"/>
    <property type="molecule type" value="Genomic_DNA"/>
</dbReference>
<reference evidence="3 4" key="1">
    <citation type="submission" date="2018-09" db="EMBL/GenBank/DDBJ databases">
        <authorList>
            <person name="Zhu H."/>
        </authorList>
    </citation>
    <scope>NUCLEOTIDE SEQUENCE [LARGE SCALE GENOMIC DNA]</scope>
    <source>
        <strain evidence="3 4">K2S05-167</strain>
    </source>
</reference>
<feature type="compositionally biased region" description="Polar residues" evidence="2">
    <location>
        <begin position="221"/>
        <end position="236"/>
    </location>
</feature>
<feature type="region of interest" description="Disordered" evidence="2">
    <location>
        <begin position="836"/>
        <end position="861"/>
    </location>
</feature>
<keyword evidence="1" id="KW-0175">Coiled coil</keyword>
<feature type="compositionally biased region" description="Basic and acidic residues" evidence="2">
    <location>
        <begin position="836"/>
        <end position="854"/>
    </location>
</feature>
<feature type="compositionally biased region" description="Polar residues" evidence="2">
    <location>
        <begin position="1423"/>
        <end position="1436"/>
    </location>
</feature>
<evidence type="ECO:0000313" key="3">
    <source>
        <dbReference type="EMBL" id="RJF74914.1"/>
    </source>
</evidence>